<dbReference type="AlphaFoldDB" id="A0A385TKR2"/>
<organism evidence="4 5">
    <name type="scientific">Paenibacillus lautus</name>
    <name type="common">Bacillus lautus</name>
    <dbReference type="NCBI Taxonomy" id="1401"/>
    <lineage>
        <taxon>Bacteria</taxon>
        <taxon>Bacillati</taxon>
        <taxon>Bacillota</taxon>
        <taxon>Bacilli</taxon>
        <taxon>Bacillales</taxon>
        <taxon>Paenibacillaceae</taxon>
        <taxon>Paenibacillus</taxon>
    </lineage>
</organism>
<gene>
    <name evidence="4" type="ORF">D5F53_13425</name>
</gene>
<evidence type="ECO:0000313" key="4">
    <source>
        <dbReference type="EMBL" id="AYB44233.1"/>
    </source>
</evidence>
<keyword evidence="2 3" id="KW-0479">Metal-binding</keyword>
<evidence type="ECO:0000256" key="1">
    <source>
        <dbReference type="ARBA" id="ARBA00008635"/>
    </source>
</evidence>
<dbReference type="SUPFAM" id="SSF109854">
    <property type="entry name" value="DinB/YfiT-like putative metalloenzymes"/>
    <property type="match status" value="1"/>
</dbReference>
<feature type="binding site" evidence="3">
    <location>
        <position position="131"/>
    </location>
    <ligand>
        <name>a divalent metal cation</name>
        <dbReference type="ChEBI" id="CHEBI:60240"/>
    </ligand>
</feature>
<dbReference type="GO" id="GO:0046872">
    <property type="term" value="F:metal ion binding"/>
    <property type="evidence" value="ECO:0007669"/>
    <property type="project" value="UniProtKB-KW"/>
</dbReference>
<dbReference type="EMBL" id="CP032412">
    <property type="protein sequence ID" value="AYB44233.1"/>
    <property type="molecule type" value="Genomic_DNA"/>
</dbReference>
<feature type="binding site" evidence="3">
    <location>
        <position position="127"/>
    </location>
    <ligand>
        <name>a divalent metal cation</name>
        <dbReference type="ChEBI" id="CHEBI:60240"/>
    </ligand>
</feature>
<dbReference type="InterPro" id="IPR007837">
    <property type="entry name" value="DinB"/>
</dbReference>
<dbReference type="Pfam" id="PF05163">
    <property type="entry name" value="DinB"/>
    <property type="match status" value="1"/>
</dbReference>
<dbReference type="RefSeq" id="WP_119848134.1">
    <property type="nucleotide sequence ID" value="NZ_CP032412.1"/>
</dbReference>
<name>A0A385TKR2_PAELA</name>
<proteinExistence type="inferred from homology"/>
<evidence type="ECO:0000256" key="2">
    <source>
        <dbReference type="ARBA" id="ARBA00022723"/>
    </source>
</evidence>
<reference evidence="4 5" key="1">
    <citation type="submission" date="2018-09" db="EMBL/GenBank/DDBJ databases">
        <title>Genome Sequence of Paenibacillus lautus Strain E7593-69, Azo Dye-Degrading Bacteria, Isolated from Commercial Tattoo Inks.</title>
        <authorList>
            <person name="Nho S.W."/>
            <person name="Kim S.-J."/>
            <person name="Kweon O."/>
            <person name="Cerniglia C.E."/>
        </authorList>
    </citation>
    <scope>NUCLEOTIDE SEQUENCE [LARGE SCALE GENOMIC DNA]</scope>
    <source>
        <strain evidence="4 5">E7593-69</strain>
    </source>
</reference>
<dbReference type="Proteomes" id="UP000266552">
    <property type="component" value="Chromosome"/>
</dbReference>
<dbReference type="PANTHER" id="PTHR37302">
    <property type="entry name" value="SLR1116 PROTEIN"/>
    <property type="match status" value="1"/>
</dbReference>
<dbReference type="PANTHER" id="PTHR37302:SF3">
    <property type="entry name" value="DAMAGE-INDUCIBLE PROTEIN DINB"/>
    <property type="match status" value="1"/>
</dbReference>
<dbReference type="KEGG" id="plw:D5F53_13425"/>
<evidence type="ECO:0000256" key="3">
    <source>
        <dbReference type="PIRSR" id="PIRSR607837-1"/>
    </source>
</evidence>
<dbReference type="InterPro" id="IPR034660">
    <property type="entry name" value="DinB/YfiT-like"/>
</dbReference>
<sequence>MLKLFEYNWQVRQDWFDWCDTVSEEELLKQRTGGIGSILFTLYHIVTVEYAWLCGDLQGKELNIPSFEDCASVQGIRDYSARTHAEIAPFVYDWNDSMEDRIMVDTNQDGEQERFTFGEVMRHVIAHEIHHIGQLSIWSREIGKQPITANLIHRGLFVIER</sequence>
<comment type="similarity">
    <text evidence="1">Belongs to the DinB family.</text>
</comment>
<accession>A0A385TKR2</accession>
<protein>
    <submittedName>
        <fullName evidence="4">DUF664 domain-containing protein</fullName>
    </submittedName>
</protein>
<keyword evidence="5" id="KW-1185">Reference proteome</keyword>
<evidence type="ECO:0000313" key="5">
    <source>
        <dbReference type="Proteomes" id="UP000266552"/>
    </source>
</evidence>
<feature type="binding site" evidence="3">
    <location>
        <position position="44"/>
    </location>
    <ligand>
        <name>a divalent metal cation</name>
        <dbReference type="ChEBI" id="CHEBI:60240"/>
    </ligand>
</feature>
<dbReference type="Gene3D" id="1.20.120.450">
    <property type="entry name" value="dinb family like domain"/>
    <property type="match status" value="1"/>
</dbReference>